<comment type="similarity">
    <text evidence="2">Belongs to the LppX/LprAFG lipoprotein family.</text>
</comment>
<dbReference type="InterPro" id="IPR009830">
    <property type="entry name" value="LppX/LprAFG"/>
</dbReference>
<name>A0A7Y9RST0_9ACTN</name>
<dbReference type="Pfam" id="PF07161">
    <property type="entry name" value="LppX_LprAFG"/>
    <property type="match status" value="1"/>
</dbReference>
<reference evidence="4 5" key="1">
    <citation type="submission" date="2020-07" db="EMBL/GenBank/DDBJ databases">
        <title>Sequencing the genomes of 1000 actinobacteria strains.</title>
        <authorList>
            <person name="Klenk H.-P."/>
        </authorList>
    </citation>
    <scope>NUCLEOTIDE SEQUENCE [LARGE SCALE GENOMIC DNA]</scope>
    <source>
        <strain evidence="4 5">DSM 24552</strain>
    </source>
</reference>
<dbReference type="Proteomes" id="UP000544110">
    <property type="component" value="Unassembled WGS sequence"/>
</dbReference>
<sequence>MGAAALGLAALGALAGCSGEEGGGDDRAPEDVLAEARATLDETSGVRLSLATDELPEGVLGVTEASGVATHEPGLAFEGSITVPLAGSEFEVPVVSVDGTVYAQIPLTPGWSEVDPSEYGAPDPATLLDPESGLSALLTETEDVVAGEAVRGGEGNRDVLTEYTGTVPGDAVAGVIPTASGDFDVVYTITDDGELRGAELTGAFYPGGDTLTYELELDDYGLEQEITAP</sequence>
<evidence type="ECO:0000313" key="5">
    <source>
        <dbReference type="Proteomes" id="UP000544110"/>
    </source>
</evidence>
<dbReference type="Gene3D" id="2.50.20.20">
    <property type="match status" value="1"/>
</dbReference>
<evidence type="ECO:0000313" key="4">
    <source>
        <dbReference type="EMBL" id="NYG55675.1"/>
    </source>
</evidence>
<comment type="subcellular location">
    <subcellularLocation>
        <location evidence="1">Cell envelope</location>
    </subcellularLocation>
</comment>
<dbReference type="CDD" id="cd16334">
    <property type="entry name" value="LppX-like"/>
    <property type="match status" value="1"/>
</dbReference>
<gene>
    <name evidence="4" type="ORF">BJ989_001979</name>
</gene>
<proteinExistence type="inferred from homology"/>
<dbReference type="AlphaFoldDB" id="A0A7Y9RST0"/>
<evidence type="ECO:0000256" key="3">
    <source>
        <dbReference type="ARBA" id="ARBA00022475"/>
    </source>
</evidence>
<comment type="caution">
    <text evidence="4">The sequence shown here is derived from an EMBL/GenBank/DDBJ whole genome shotgun (WGS) entry which is preliminary data.</text>
</comment>
<dbReference type="InterPro" id="IPR029046">
    <property type="entry name" value="LolA/LolB/LppX"/>
</dbReference>
<keyword evidence="4" id="KW-0449">Lipoprotein</keyword>
<accession>A0A7Y9RST0</accession>
<dbReference type="GO" id="GO:0030313">
    <property type="term" value="C:cell envelope"/>
    <property type="evidence" value="ECO:0007669"/>
    <property type="project" value="UniProtKB-SubCell"/>
</dbReference>
<dbReference type="SUPFAM" id="SSF89392">
    <property type="entry name" value="Prokaryotic lipoproteins and lipoprotein localization factors"/>
    <property type="match status" value="1"/>
</dbReference>
<evidence type="ECO:0000256" key="1">
    <source>
        <dbReference type="ARBA" id="ARBA00004196"/>
    </source>
</evidence>
<keyword evidence="3" id="KW-0472">Membrane</keyword>
<organism evidence="4 5">
    <name type="scientific">Nocardioides perillae</name>
    <dbReference type="NCBI Taxonomy" id="1119534"/>
    <lineage>
        <taxon>Bacteria</taxon>
        <taxon>Bacillati</taxon>
        <taxon>Actinomycetota</taxon>
        <taxon>Actinomycetes</taxon>
        <taxon>Propionibacteriales</taxon>
        <taxon>Nocardioidaceae</taxon>
        <taxon>Nocardioides</taxon>
    </lineage>
</organism>
<dbReference type="RefSeq" id="WP_179518080.1">
    <property type="nucleotide sequence ID" value="NZ_JACCAC010000001.1"/>
</dbReference>
<dbReference type="EMBL" id="JACCAC010000001">
    <property type="protein sequence ID" value="NYG55675.1"/>
    <property type="molecule type" value="Genomic_DNA"/>
</dbReference>
<protein>
    <submittedName>
        <fullName evidence="4">Lipoprotein LprG</fullName>
    </submittedName>
</protein>
<keyword evidence="5" id="KW-1185">Reference proteome</keyword>
<evidence type="ECO:0000256" key="2">
    <source>
        <dbReference type="ARBA" id="ARBA00009194"/>
    </source>
</evidence>
<keyword evidence="3" id="KW-1003">Cell membrane</keyword>